<dbReference type="KEGG" id="apr:Apre_1481"/>
<evidence type="ECO:0000313" key="2">
    <source>
        <dbReference type="Proteomes" id="UP000002294"/>
    </source>
</evidence>
<dbReference type="STRING" id="525919.Apre_1481"/>
<dbReference type="EMBL" id="CP001708">
    <property type="protein sequence ID" value="ACV29502.1"/>
    <property type="molecule type" value="Genomic_DNA"/>
</dbReference>
<sequence>MTYRTKQEEIRDFIALEIISGKLKDGDKLYAKTFFTNKFKVNPHYVDLAIASMIKAGFVFEAIDYYYIIANDDIIRRLKDEFSNRFINEFLDNMKSLGLDYDKALRLLEMRGMANG</sequence>
<dbReference type="SMR" id="C7RE89"/>
<dbReference type="OrthoDB" id="1690861at2"/>
<dbReference type="RefSeq" id="WP_015778400.1">
    <property type="nucleotide sequence ID" value="NC_013171.1"/>
</dbReference>
<dbReference type="InterPro" id="IPR036390">
    <property type="entry name" value="WH_DNA-bd_sf"/>
</dbReference>
<dbReference type="AlphaFoldDB" id="C7RE89"/>
<protein>
    <submittedName>
        <fullName evidence="1">Uncharacterized protein</fullName>
    </submittedName>
</protein>
<accession>C7RE89</accession>
<evidence type="ECO:0000313" key="1">
    <source>
        <dbReference type="EMBL" id="ACV29502.1"/>
    </source>
</evidence>
<dbReference type="HOGENOM" id="CLU_2091703_0_0_9"/>
<gene>
    <name evidence="1" type="ordered locus">Apre_1481</name>
</gene>
<reference evidence="1 2" key="1">
    <citation type="journal article" date="2009" name="Stand. Genomic Sci.">
        <title>Complete genome sequence of Anaerococcus prevotii type strain (PC1).</title>
        <authorList>
            <person name="Labutti K."/>
            <person name="Pukall R."/>
            <person name="Steenblock K."/>
            <person name="Glavina Del Rio T."/>
            <person name="Tice H."/>
            <person name="Copeland A."/>
            <person name="Cheng J.F."/>
            <person name="Lucas S."/>
            <person name="Chen F."/>
            <person name="Nolan M."/>
            <person name="Bruce D."/>
            <person name="Goodwin L."/>
            <person name="Pitluck S."/>
            <person name="Ivanova N."/>
            <person name="Mavromatis K."/>
            <person name="Ovchinnikova G."/>
            <person name="Pati A."/>
            <person name="Chen A."/>
            <person name="Palaniappan K."/>
            <person name="Land M."/>
            <person name="Hauser L."/>
            <person name="Chang Y.J."/>
            <person name="Jeffries C.D."/>
            <person name="Chain P."/>
            <person name="Saunders E."/>
            <person name="Brettin T."/>
            <person name="Detter J.C."/>
            <person name="Han C."/>
            <person name="Goker M."/>
            <person name="Bristow J."/>
            <person name="Eisen J.A."/>
            <person name="Markowitz V."/>
            <person name="Hugenholtz P."/>
            <person name="Kyrpides N.C."/>
            <person name="Klenk H.P."/>
            <person name="Lapidus A."/>
        </authorList>
    </citation>
    <scope>NUCLEOTIDE SEQUENCE [LARGE SCALE GENOMIC DNA]</scope>
    <source>
        <strain evidence="2">ATCC 9321 / DSM 20548 / JCM 6508 / NCTC 11806 / PC1</strain>
    </source>
</reference>
<proteinExistence type="predicted"/>
<dbReference type="SUPFAM" id="SSF46785">
    <property type="entry name" value="Winged helix' DNA-binding domain"/>
    <property type="match status" value="1"/>
</dbReference>
<dbReference type="eggNOG" id="COG1725">
    <property type="taxonomic scope" value="Bacteria"/>
</dbReference>
<keyword evidence="2" id="KW-1185">Reference proteome</keyword>
<name>C7RE89_ANAPD</name>
<dbReference type="Proteomes" id="UP000002294">
    <property type="component" value="Chromosome"/>
</dbReference>
<organism evidence="1 2">
    <name type="scientific">Anaerococcus prevotii (strain ATCC 9321 / DSM 20548 / JCM 6508 / NCTC 11806 / PC1)</name>
    <name type="common">Peptostreptococcus prevotii</name>
    <name type="synonym">Peptococcus prevotii</name>
    <dbReference type="NCBI Taxonomy" id="525919"/>
    <lineage>
        <taxon>Bacteria</taxon>
        <taxon>Bacillati</taxon>
        <taxon>Bacillota</taxon>
        <taxon>Tissierellia</taxon>
        <taxon>Tissierellales</taxon>
        <taxon>Peptoniphilaceae</taxon>
        <taxon>Anaerococcus</taxon>
    </lineage>
</organism>